<dbReference type="InterPro" id="IPR027417">
    <property type="entry name" value="P-loop_NTPase"/>
</dbReference>
<dbReference type="InterPro" id="IPR003593">
    <property type="entry name" value="AAA+_ATPase"/>
</dbReference>
<dbReference type="Pfam" id="PF00005">
    <property type="entry name" value="ABC_tran"/>
    <property type="match status" value="1"/>
</dbReference>
<gene>
    <name evidence="5" type="ORF">D7V94_03250</name>
</gene>
<dbReference type="SMART" id="SM00382">
    <property type="entry name" value="AAA"/>
    <property type="match status" value="1"/>
</dbReference>
<dbReference type="InterPro" id="IPR017871">
    <property type="entry name" value="ABC_transporter-like_CS"/>
</dbReference>
<dbReference type="InterPro" id="IPR051782">
    <property type="entry name" value="ABC_Transporter_VariousFunc"/>
</dbReference>
<dbReference type="EMBL" id="RAYQ01000002">
    <property type="protein sequence ID" value="RKI93706.1"/>
    <property type="molecule type" value="Genomic_DNA"/>
</dbReference>
<accession>A0A3A9B2M2</accession>
<evidence type="ECO:0000256" key="3">
    <source>
        <dbReference type="ARBA" id="ARBA00022840"/>
    </source>
</evidence>
<evidence type="ECO:0000256" key="2">
    <source>
        <dbReference type="ARBA" id="ARBA00022741"/>
    </source>
</evidence>
<keyword evidence="1" id="KW-0813">Transport</keyword>
<keyword evidence="3 5" id="KW-0067">ATP-binding</keyword>
<dbReference type="Gene3D" id="3.40.50.300">
    <property type="entry name" value="P-loop containing nucleotide triphosphate hydrolases"/>
    <property type="match status" value="1"/>
</dbReference>
<dbReference type="AlphaFoldDB" id="A0A3A9B2M2"/>
<dbReference type="InterPro" id="IPR003439">
    <property type="entry name" value="ABC_transporter-like_ATP-bd"/>
</dbReference>
<dbReference type="SUPFAM" id="SSF52540">
    <property type="entry name" value="P-loop containing nucleoside triphosphate hydrolases"/>
    <property type="match status" value="1"/>
</dbReference>
<name>A0A3A9B2M2_9FIRM</name>
<organism evidence="5 6">
    <name type="scientific">Parablautia intestinalis</name>
    <dbReference type="NCBI Taxonomy" id="2320100"/>
    <lineage>
        <taxon>Bacteria</taxon>
        <taxon>Bacillati</taxon>
        <taxon>Bacillota</taxon>
        <taxon>Clostridia</taxon>
        <taxon>Lachnospirales</taxon>
        <taxon>Lachnospiraceae</taxon>
        <taxon>Parablautia</taxon>
    </lineage>
</organism>
<dbReference type="OrthoDB" id="9809205at2"/>
<dbReference type="GO" id="GO:0005524">
    <property type="term" value="F:ATP binding"/>
    <property type="evidence" value="ECO:0007669"/>
    <property type="project" value="UniProtKB-KW"/>
</dbReference>
<feature type="domain" description="ABC transporter" evidence="4">
    <location>
        <begin position="6"/>
        <end position="213"/>
    </location>
</feature>
<evidence type="ECO:0000313" key="6">
    <source>
        <dbReference type="Proteomes" id="UP000280696"/>
    </source>
</evidence>
<dbReference type="PROSITE" id="PS50893">
    <property type="entry name" value="ABC_TRANSPORTER_2"/>
    <property type="match status" value="1"/>
</dbReference>
<evidence type="ECO:0000259" key="4">
    <source>
        <dbReference type="PROSITE" id="PS50893"/>
    </source>
</evidence>
<dbReference type="RefSeq" id="WP_120466697.1">
    <property type="nucleotide sequence ID" value="NZ_RAYQ01000002.1"/>
</dbReference>
<proteinExistence type="predicted"/>
<dbReference type="PANTHER" id="PTHR42939">
    <property type="entry name" value="ABC TRANSPORTER ATP-BINDING PROTEIN ALBC-RELATED"/>
    <property type="match status" value="1"/>
</dbReference>
<keyword evidence="6" id="KW-1185">Reference proteome</keyword>
<dbReference type="PROSITE" id="PS00211">
    <property type="entry name" value="ABC_TRANSPORTER_1"/>
    <property type="match status" value="1"/>
</dbReference>
<protein>
    <submittedName>
        <fullName evidence="5">ABC transporter ATP-binding protein</fullName>
    </submittedName>
</protein>
<reference evidence="5 6" key="1">
    <citation type="submission" date="2018-09" db="EMBL/GenBank/DDBJ databases">
        <title>Murine metabolic-syndrome-specific gut microbial biobank.</title>
        <authorList>
            <person name="Liu C."/>
        </authorList>
    </citation>
    <scope>NUCLEOTIDE SEQUENCE [LARGE SCALE GENOMIC DNA]</scope>
    <source>
        <strain evidence="5 6">0.1xD8-82</strain>
    </source>
</reference>
<evidence type="ECO:0000313" key="5">
    <source>
        <dbReference type="EMBL" id="RKI93706.1"/>
    </source>
</evidence>
<dbReference type="Proteomes" id="UP000280696">
    <property type="component" value="Unassembled WGS sequence"/>
</dbReference>
<evidence type="ECO:0000256" key="1">
    <source>
        <dbReference type="ARBA" id="ARBA00022448"/>
    </source>
</evidence>
<sequence length="214" mass="24270">MNDRRILFKNVSKTIDGQMILKDINLEIPKQGIYGIVGRNGSGKTVLIKCLCGFMPVTEGGIWVGEKQIGRDVEFIEDTGFIIETPGFLPRESGFRNLRYLASIRNVVGKERIRECITLVGLNPDDKKWVGKYSLGMRQRLGIAQTIMENPSLIILDEPMNGLDNHSVEEIRKLLLGLKEEGKLILIISHNREDINLLCDRVYEMDMGVLTRVR</sequence>
<dbReference type="GO" id="GO:0016887">
    <property type="term" value="F:ATP hydrolysis activity"/>
    <property type="evidence" value="ECO:0007669"/>
    <property type="project" value="InterPro"/>
</dbReference>
<dbReference type="PANTHER" id="PTHR42939:SF1">
    <property type="entry name" value="ABC TRANSPORTER ATP-BINDING PROTEIN ALBC-RELATED"/>
    <property type="match status" value="1"/>
</dbReference>
<keyword evidence="2" id="KW-0547">Nucleotide-binding</keyword>
<comment type="caution">
    <text evidence="5">The sequence shown here is derived from an EMBL/GenBank/DDBJ whole genome shotgun (WGS) entry which is preliminary data.</text>
</comment>